<organism evidence="1 2">
    <name type="scientific">Trichoglossum hirsutum</name>
    <dbReference type="NCBI Taxonomy" id="265104"/>
    <lineage>
        <taxon>Eukaryota</taxon>
        <taxon>Fungi</taxon>
        <taxon>Dikarya</taxon>
        <taxon>Ascomycota</taxon>
        <taxon>Pezizomycotina</taxon>
        <taxon>Geoglossomycetes</taxon>
        <taxon>Geoglossales</taxon>
        <taxon>Geoglossaceae</taxon>
        <taxon>Trichoglossum</taxon>
    </lineage>
</organism>
<dbReference type="InterPro" id="IPR036412">
    <property type="entry name" value="HAD-like_sf"/>
</dbReference>
<dbReference type="InterPro" id="IPR023214">
    <property type="entry name" value="HAD_sf"/>
</dbReference>
<dbReference type="Gene3D" id="3.40.50.1000">
    <property type="entry name" value="HAD superfamily/HAD-like"/>
    <property type="match status" value="1"/>
</dbReference>
<evidence type="ECO:0000313" key="1">
    <source>
        <dbReference type="EMBL" id="KAH0565434.1"/>
    </source>
</evidence>
<sequence length="159" mass="18129">MYFINRLSLPPADAVALHRTYYTQYGLSVEGLALHHKIDPLEYNAMVDDALPLEDIIYPDSRLRRLLQDFDRSKVRLWLFTNAYANHGKRVVRLLGVDDLFDGITYCDYGSFPLVCKPRDAMYAKAQVEAGAASPGDCYFVGESSAPVYWSLLTSPWRR</sequence>
<dbReference type="SUPFAM" id="SSF56784">
    <property type="entry name" value="HAD-like"/>
    <property type="match status" value="1"/>
</dbReference>
<dbReference type="Gene3D" id="1.10.150.450">
    <property type="match status" value="1"/>
</dbReference>
<evidence type="ECO:0008006" key="3">
    <source>
        <dbReference type="Google" id="ProtNLM"/>
    </source>
</evidence>
<dbReference type="Pfam" id="PF00702">
    <property type="entry name" value="Hydrolase"/>
    <property type="match status" value="1"/>
</dbReference>
<protein>
    <recommendedName>
        <fullName evidence="3">Pyrimidine 5-nucleotidase</fullName>
    </recommendedName>
</protein>
<dbReference type="Proteomes" id="UP000750711">
    <property type="component" value="Unassembled WGS sequence"/>
</dbReference>
<dbReference type="GO" id="GO:0008252">
    <property type="term" value="F:nucleotidase activity"/>
    <property type="evidence" value="ECO:0007669"/>
    <property type="project" value="TreeGrafter"/>
</dbReference>
<dbReference type="InterPro" id="IPR052791">
    <property type="entry name" value="SSM1_domain"/>
</dbReference>
<dbReference type="GO" id="GO:0006206">
    <property type="term" value="P:pyrimidine nucleobase metabolic process"/>
    <property type="evidence" value="ECO:0007669"/>
    <property type="project" value="TreeGrafter"/>
</dbReference>
<dbReference type="PANTHER" id="PTHR47438:SF1">
    <property type="entry name" value="PHOSPHATE METABOLISM PROTEIN 8-RELATED"/>
    <property type="match status" value="1"/>
</dbReference>
<evidence type="ECO:0000313" key="2">
    <source>
        <dbReference type="Proteomes" id="UP000750711"/>
    </source>
</evidence>
<accession>A0A9P8LHN1</accession>
<proteinExistence type="predicted"/>
<dbReference type="AlphaFoldDB" id="A0A9P8LHN1"/>
<dbReference type="EMBL" id="JAGHQM010000095">
    <property type="protein sequence ID" value="KAH0565434.1"/>
    <property type="molecule type" value="Genomic_DNA"/>
</dbReference>
<name>A0A9P8LHN1_9PEZI</name>
<dbReference type="GO" id="GO:0009166">
    <property type="term" value="P:nucleotide catabolic process"/>
    <property type="evidence" value="ECO:0007669"/>
    <property type="project" value="TreeGrafter"/>
</dbReference>
<keyword evidence="2" id="KW-1185">Reference proteome</keyword>
<dbReference type="PANTHER" id="PTHR47438">
    <property type="entry name" value="PHOSPHATE METABOLISM PROTEIN 8-RELATED"/>
    <property type="match status" value="1"/>
</dbReference>
<gene>
    <name evidence="1" type="ORF">GP486_001168</name>
</gene>
<reference evidence="1" key="1">
    <citation type="submission" date="2021-03" db="EMBL/GenBank/DDBJ databases">
        <title>Comparative genomics and phylogenomic investigation of the class Geoglossomycetes provide insights into ecological specialization and systematics.</title>
        <authorList>
            <person name="Melie T."/>
            <person name="Pirro S."/>
            <person name="Miller A.N."/>
            <person name="Quandt A."/>
        </authorList>
    </citation>
    <scope>NUCLEOTIDE SEQUENCE</scope>
    <source>
        <strain evidence="1">CAQ_001_2017</strain>
    </source>
</reference>
<comment type="caution">
    <text evidence="1">The sequence shown here is derived from an EMBL/GenBank/DDBJ whole genome shotgun (WGS) entry which is preliminary data.</text>
</comment>